<dbReference type="PANTHER" id="PTHR43630:SF2">
    <property type="entry name" value="GLYCOSYLTRANSFERASE"/>
    <property type="match status" value="1"/>
</dbReference>
<dbReference type="PANTHER" id="PTHR43630">
    <property type="entry name" value="POLY-BETA-1,6-N-ACETYL-D-GLUCOSAMINE SYNTHASE"/>
    <property type="match status" value="1"/>
</dbReference>
<evidence type="ECO:0000256" key="1">
    <source>
        <dbReference type="ARBA" id="ARBA00038494"/>
    </source>
</evidence>
<sequence length="296" mass="33357">MSKVTSKDTHQIRLNVLAYNEADFIESCLGSIEKSLAQLGGISSEVNVICNGCSDNTYQVAERYCQDKTGWHAYEVTIGDKANAWNFAIELGEGDSLITAFIDGDCTITPESIGSIIKSYEEHPDCYILAGIPKTKGRTTSNTRSATLKGEALSGNFYALTPLFLDKVYALNFRLPVGLIGDDSLLAWVASHNFKLSNGFSYGFMRGCEGAEFYYHRLTPTNLKNIYQYIRRLHRYSLRHLQQSAIREHLIRHDRFESLPKNVDHIYGDVKLDHLRLKSTSSVFDMINYLKIKNAS</sequence>
<dbReference type="CDD" id="cd00761">
    <property type="entry name" value="Glyco_tranf_GTA_type"/>
    <property type="match status" value="1"/>
</dbReference>
<dbReference type="InterPro" id="IPR001173">
    <property type="entry name" value="Glyco_trans_2-like"/>
</dbReference>
<accession>A0ABY5LM79</accession>
<dbReference type="InterPro" id="IPR029044">
    <property type="entry name" value="Nucleotide-diphossugar_trans"/>
</dbReference>
<dbReference type="Proteomes" id="UP001058602">
    <property type="component" value="Chromosome 2"/>
</dbReference>
<dbReference type="SUPFAM" id="SSF53448">
    <property type="entry name" value="Nucleotide-diphospho-sugar transferases"/>
    <property type="match status" value="1"/>
</dbReference>
<protein>
    <submittedName>
        <fullName evidence="3">Glycosyltransferase family 2 protein</fullName>
    </submittedName>
</protein>
<dbReference type="Gene3D" id="3.90.550.10">
    <property type="entry name" value="Spore Coat Polysaccharide Biosynthesis Protein SpsA, Chain A"/>
    <property type="match status" value="1"/>
</dbReference>
<dbReference type="RefSeq" id="WP_257085922.1">
    <property type="nucleotide sequence ID" value="NZ_CP102097.1"/>
</dbReference>
<proteinExistence type="inferred from homology"/>
<reference evidence="3" key="1">
    <citation type="submission" date="2022-07" db="EMBL/GenBank/DDBJ databases">
        <title>Complete genome of Vibrio japonicus strain JCM 31412T and phylogenomic assessment of the Nereis clade of the genus Vibrio.</title>
        <authorList>
            <person name="Shlafstein M.D."/>
            <person name="Emsley S.A."/>
            <person name="Ushijima B."/>
            <person name="Videau P."/>
            <person name="Saw J.H."/>
        </authorList>
    </citation>
    <scope>NUCLEOTIDE SEQUENCE</scope>
    <source>
        <strain evidence="3">JCM 31412</strain>
    </source>
</reference>
<evidence type="ECO:0000259" key="2">
    <source>
        <dbReference type="Pfam" id="PF00535"/>
    </source>
</evidence>
<evidence type="ECO:0000313" key="4">
    <source>
        <dbReference type="Proteomes" id="UP001058602"/>
    </source>
</evidence>
<evidence type="ECO:0000313" key="3">
    <source>
        <dbReference type="EMBL" id="UUM32260.1"/>
    </source>
</evidence>
<organism evidence="3 4">
    <name type="scientific">Vibrio japonicus</name>
    <dbReference type="NCBI Taxonomy" id="1824638"/>
    <lineage>
        <taxon>Bacteria</taxon>
        <taxon>Pseudomonadati</taxon>
        <taxon>Pseudomonadota</taxon>
        <taxon>Gammaproteobacteria</taxon>
        <taxon>Vibrionales</taxon>
        <taxon>Vibrionaceae</taxon>
        <taxon>Vibrio</taxon>
    </lineage>
</organism>
<dbReference type="Pfam" id="PF00535">
    <property type="entry name" value="Glycos_transf_2"/>
    <property type="match status" value="1"/>
</dbReference>
<comment type="similarity">
    <text evidence="1">Belongs to the glycosyltransferase 2 family. WaaE/KdtX subfamily.</text>
</comment>
<keyword evidence="4" id="KW-1185">Reference proteome</keyword>
<dbReference type="EMBL" id="CP102097">
    <property type="protein sequence ID" value="UUM32260.1"/>
    <property type="molecule type" value="Genomic_DNA"/>
</dbReference>
<gene>
    <name evidence="3" type="ORF">NP165_18425</name>
</gene>
<feature type="domain" description="Glycosyltransferase 2-like" evidence="2">
    <location>
        <begin position="17"/>
        <end position="146"/>
    </location>
</feature>
<name>A0ABY5LM79_9VIBR</name>